<keyword evidence="5" id="KW-1185">Reference proteome</keyword>
<accession>A0A5C6QAW3</accession>
<evidence type="ECO:0000313" key="5">
    <source>
        <dbReference type="Proteomes" id="UP000321525"/>
    </source>
</evidence>
<dbReference type="InterPro" id="IPR008979">
    <property type="entry name" value="Galactose-bd-like_sf"/>
</dbReference>
<evidence type="ECO:0000259" key="2">
    <source>
        <dbReference type="Pfam" id="PF08547"/>
    </source>
</evidence>
<dbReference type="Pfam" id="PF08547">
    <property type="entry name" value="CIA30"/>
    <property type="match status" value="1"/>
</dbReference>
<evidence type="ECO:0000313" key="3">
    <source>
        <dbReference type="EMBL" id="TWX59362.1"/>
    </source>
</evidence>
<dbReference type="Proteomes" id="UP000321525">
    <property type="component" value="Unassembled WGS sequence"/>
</dbReference>
<dbReference type="InterPro" id="IPR039131">
    <property type="entry name" value="NDUFAF1"/>
</dbReference>
<dbReference type="OrthoDB" id="442188at2"/>
<gene>
    <name evidence="3" type="ORF">ESZ26_09725</name>
    <name evidence="4" type="ORF">ESZ27_10870</name>
</gene>
<dbReference type="EMBL" id="VOLQ01000019">
    <property type="protein sequence ID" value="TWX66194.1"/>
    <property type="molecule type" value="Genomic_DNA"/>
</dbReference>
<dbReference type="PANTHER" id="PTHR13194:SF19">
    <property type="entry name" value="NAD(P)-BINDING ROSSMANN-FOLD SUPERFAMILY PROTEIN"/>
    <property type="match status" value="1"/>
</dbReference>
<evidence type="ECO:0000313" key="6">
    <source>
        <dbReference type="Proteomes" id="UP000321917"/>
    </source>
</evidence>
<dbReference type="InterPro" id="IPR013857">
    <property type="entry name" value="NADH-UbQ_OxRdtase-assoc_prot30"/>
</dbReference>
<sequence length="160" mass="18044">MIDFSKQENGRWRITDDGVMGGLSNGEMIFAQDHGIFTGSISLDNNGGFSSVFRAVDNLPQSYKTLVIDTEGDGQEYQLRLIIYINGYRLAYKHDFTTVANKREKHTFQLADFKATFRGRAIPNAPLLNSADIKEVGFLMTKKVAGQFSLSIFELFFLKQ</sequence>
<evidence type="ECO:0000313" key="4">
    <source>
        <dbReference type="EMBL" id="TWX66194.1"/>
    </source>
</evidence>
<dbReference type="AlphaFoldDB" id="A0A5C6QAW3"/>
<dbReference type="PANTHER" id="PTHR13194">
    <property type="entry name" value="COMPLEX I INTERMEDIATE-ASSOCIATED PROTEIN 30"/>
    <property type="match status" value="1"/>
</dbReference>
<evidence type="ECO:0000256" key="1">
    <source>
        <dbReference type="ARBA" id="ARBA00007884"/>
    </source>
</evidence>
<dbReference type="EMBL" id="VOLR01000012">
    <property type="protein sequence ID" value="TWX59362.1"/>
    <property type="molecule type" value="Genomic_DNA"/>
</dbReference>
<dbReference type="Proteomes" id="UP000321917">
    <property type="component" value="Unassembled WGS sequence"/>
</dbReference>
<comment type="similarity">
    <text evidence="1">Belongs to the CIA30 family.</text>
</comment>
<organism evidence="4 6">
    <name type="scientific">Colwellia hornerae</name>
    <dbReference type="NCBI Taxonomy" id="89402"/>
    <lineage>
        <taxon>Bacteria</taxon>
        <taxon>Pseudomonadati</taxon>
        <taxon>Pseudomonadota</taxon>
        <taxon>Gammaproteobacteria</taxon>
        <taxon>Alteromonadales</taxon>
        <taxon>Colwelliaceae</taxon>
        <taxon>Colwellia</taxon>
    </lineage>
</organism>
<feature type="domain" description="NADH:ubiquinone oxidoreductase intermediate-associated protein 30" evidence="2">
    <location>
        <begin position="3"/>
        <end position="152"/>
    </location>
</feature>
<dbReference type="SUPFAM" id="SSF49785">
    <property type="entry name" value="Galactose-binding domain-like"/>
    <property type="match status" value="1"/>
</dbReference>
<reference evidence="4 6" key="1">
    <citation type="submission" date="2019-07" db="EMBL/GenBank/DDBJ databases">
        <title>Genomes of sea-ice associated Colwellia species.</title>
        <authorList>
            <person name="Bowman J.P."/>
        </authorList>
    </citation>
    <scope>NUCLEOTIDE SEQUENCE [LARGE SCALE GENOMIC DNA]</scope>
    <source>
        <strain evidence="3 5">ACAM 607</strain>
        <strain evidence="4 6">IC036</strain>
    </source>
</reference>
<proteinExistence type="inferred from homology"/>
<comment type="caution">
    <text evidence="4">The sequence shown here is derived from an EMBL/GenBank/DDBJ whole genome shotgun (WGS) entry which is preliminary data.</text>
</comment>
<protein>
    <submittedName>
        <fullName evidence="4">CIA30 family protein</fullName>
    </submittedName>
</protein>
<name>A0A5C6QAW3_9GAMM</name>